<dbReference type="GO" id="GO:0006526">
    <property type="term" value="P:L-arginine biosynthetic process"/>
    <property type="evidence" value="ECO:0007669"/>
    <property type="project" value="TreeGrafter"/>
</dbReference>
<sequence>MKPMFTRESFTSYEAYMLKHLSSLLEIPSMYDEATISEENPFGKGIGDALSHMLQLGEVEGFETKNVNGYAGHIEWGEGEELLGILGHVDVVPPGEGWTNDPFRAIIQDGKMYARGAQDDKGPIMAAFMAMKWLRDLGVKPNKRVRFIFGTDEERNWDCMKHYFDKEEMPSFGFTPDATFPVIHAEKGLIDLQISKPLSNENGEAVLKHFSGGERLNMVAQTASATVMWDDVNVPLLIEEYNYNEPCPISVCKEKDAWTITVTGKTAHAMEPDNGENAILSLLSILRNIPFAEPVRETLYWLHESLADSRGNGLDVACKDDLSGPLTLNVGTTSMENDLLTIGLNIRYPVTAAFHEWYGVFDQHVKANGFTSHVLEHLEPIYLAKEDPLVQKLLHVYHKHTGDETGPLAIGGATYARALKKGVAYGALFTHSTHTAHQADEHMDLEDLFQAVIIYAELLYDLITD</sequence>
<evidence type="ECO:0000256" key="8">
    <source>
        <dbReference type="ARBA" id="ARBA00023049"/>
    </source>
</evidence>
<keyword evidence="5" id="KW-0378">Hydrolase</keyword>
<evidence type="ECO:0000256" key="6">
    <source>
        <dbReference type="ARBA" id="ARBA00022833"/>
    </source>
</evidence>
<dbReference type="OrthoDB" id="9761532at2"/>
<accession>A0A0A5GAW6</accession>
<dbReference type="Pfam" id="PF01546">
    <property type="entry name" value="Peptidase_M20"/>
    <property type="match status" value="1"/>
</dbReference>
<organism evidence="9 10">
    <name type="scientific">Pontibacillus litoralis JSM 072002</name>
    <dbReference type="NCBI Taxonomy" id="1385512"/>
    <lineage>
        <taxon>Bacteria</taxon>
        <taxon>Bacillati</taxon>
        <taxon>Bacillota</taxon>
        <taxon>Bacilli</taxon>
        <taxon>Bacillales</taxon>
        <taxon>Bacillaceae</taxon>
        <taxon>Pontibacillus</taxon>
    </lineage>
</organism>
<keyword evidence="4" id="KW-0479">Metal-binding</keyword>
<evidence type="ECO:0000256" key="1">
    <source>
        <dbReference type="ARBA" id="ARBA00001947"/>
    </source>
</evidence>
<keyword evidence="6" id="KW-0862">Zinc</keyword>
<evidence type="ECO:0000256" key="7">
    <source>
        <dbReference type="ARBA" id="ARBA00022997"/>
    </source>
</evidence>
<dbReference type="InterPro" id="IPR010964">
    <property type="entry name" value="M20A_pepV-rel"/>
</dbReference>
<dbReference type="InterPro" id="IPR036264">
    <property type="entry name" value="Bact_exopeptidase_dim_dom"/>
</dbReference>
<evidence type="ECO:0000313" key="10">
    <source>
        <dbReference type="Proteomes" id="UP000030401"/>
    </source>
</evidence>
<comment type="similarity">
    <text evidence="2">Belongs to the peptidase M20A family.</text>
</comment>
<gene>
    <name evidence="9" type="ORF">N784_02255</name>
</gene>
<dbReference type="GO" id="GO:0008270">
    <property type="term" value="F:zinc ion binding"/>
    <property type="evidence" value="ECO:0007669"/>
    <property type="project" value="InterPro"/>
</dbReference>
<dbReference type="PANTHER" id="PTHR43808">
    <property type="entry name" value="ACETYLORNITHINE DEACETYLASE"/>
    <property type="match status" value="1"/>
</dbReference>
<dbReference type="GO" id="GO:0008237">
    <property type="term" value="F:metallopeptidase activity"/>
    <property type="evidence" value="ECO:0007669"/>
    <property type="project" value="UniProtKB-KW"/>
</dbReference>
<dbReference type="EMBL" id="AVPG01000001">
    <property type="protein sequence ID" value="KGX89169.1"/>
    <property type="molecule type" value="Genomic_DNA"/>
</dbReference>
<dbReference type="InterPro" id="IPR001261">
    <property type="entry name" value="ArgE/DapE_CS"/>
</dbReference>
<dbReference type="PANTHER" id="PTHR43808:SF31">
    <property type="entry name" value="N-ACETYL-L-CITRULLINE DEACETYLASE"/>
    <property type="match status" value="1"/>
</dbReference>
<evidence type="ECO:0000256" key="4">
    <source>
        <dbReference type="ARBA" id="ARBA00022723"/>
    </source>
</evidence>
<evidence type="ECO:0000313" key="9">
    <source>
        <dbReference type="EMBL" id="KGX89169.1"/>
    </source>
</evidence>
<dbReference type="NCBIfam" id="NF005591">
    <property type="entry name" value="PRK07318.1"/>
    <property type="match status" value="1"/>
</dbReference>
<comment type="caution">
    <text evidence="9">The sequence shown here is derived from an EMBL/GenBank/DDBJ whole genome shotgun (WGS) entry which is preliminary data.</text>
</comment>
<dbReference type="Gene3D" id="3.30.70.360">
    <property type="match status" value="2"/>
</dbReference>
<dbReference type="Gene3D" id="3.40.630.10">
    <property type="entry name" value="Zn peptidases"/>
    <property type="match status" value="1"/>
</dbReference>
<dbReference type="CDD" id="cd03888">
    <property type="entry name" value="M20_PepV"/>
    <property type="match status" value="1"/>
</dbReference>
<reference evidence="9 10" key="1">
    <citation type="submission" date="2013-08" db="EMBL/GenBank/DDBJ databases">
        <authorList>
            <person name="Huang J."/>
            <person name="Wang G."/>
        </authorList>
    </citation>
    <scope>NUCLEOTIDE SEQUENCE [LARGE SCALE GENOMIC DNA]</scope>
    <source>
        <strain evidence="9 10">JSM 072002</strain>
    </source>
</reference>
<evidence type="ECO:0000256" key="5">
    <source>
        <dbReference type="ARBA" id="ARBA00022801"/>
    </source>
</evidence>
<evidence type="ECO:0000256" key="2">
    <source>
        <dbReference type="ARBA" id="ARBA00006247"/>
    </source>
</evidence>
<dbReference type="eggNOG" id="COG0624">
    <property type="taxonomic scope" value="Bacteria"/>
</dbReference>
<dbReference type="Proteomes" id="UP000030401">
    <property type="component" value="Unassembled WGS sequence"/>
</dbReference>
<dbReference type="InterPro" id="IPR050072">
    <property type="entry name" value="Peptidase_M20A"/>
</dbReference>
<dbReference type="STRING" id="1385512.N784_02255"/>
<keyword evidence="7" id="KW-0224">Dipeptidase</keyword>
<dbReference type="SUPFAM" id="SSF55031">
    <property type="entry name" value="Bacterial exopeptidase dimerisation domain"/>
    <property type="match status" value="1"/>
</dbReference>
<keyword evidence="3" id="KW-0645">Protease</keyword>
<dbReference type="SUPFAM" id="SSF53187">
    <property type="entry name" value="Zn-dependent exopeptidases"/>
    <property type="match status" value="1"/>
</dbReference>
<keyword evidence="8" id="KW-0482">Metalloprotease</keyword>
<dbReference type="AlphaFoldDB" id="A0A0A5GAW6"/>
<protein>
    <submittedName>
        <fullName evidence="9">Diguanylate cyclase</fullName>
    </submittedName>
</protein>
<proteinExistence type="inferred from homology"/>
<dbReference type="GO" id="GO:0008777">
    <property type="term" value="F:acetylornithine deacetylase activity"/>
    <property type="evidence" value="ECO:0007669"/>
    <property type="project" value="TreeGrafter"/>
</dbReference>
<dbReference type="GO" id="GO:0016805">
    <property type="term" value="F:dipeptidase activity"/>
    <property type="evidence" value="ECO:0007669"/>
    <property type="project" value="UniProtKB-KW"/>
</dbReference>
<comment type="cofactor">
    <cofactor evidence="1">
        <name>Zn(2+)</name>
        <dbReference type="ChEBI" id="CHEBI:29105"/>
    </cofactor>
</comment>
<evidence type="ECO:0000256" key="3">
    <source>
        <dbReference type="ARBA" id="ARBA00022670"/>
    </source>
</evidence>
<keyword evidence="10" id="KW-1185">Reference proteome</keyword>
<dbReference type="PROSITE" id="PS00758">
    <property type="entry name" value="ARGE_DAPE_CPG2_1"/>
    <property type="match status" value="1"/>
</dbReference>
<dbReference type="GO" id="GO:0006508">
    <property type="term" value="P:proteolysis"/>
    <property type="evidence" value="ECO:0007669"/>
    <property type="project" value="UniProtKB-KW"/>
</dbReference>
<dbReference type="NCBIfam" id="TIGR01887">
    <property type="entry name" value="dipeptidaselike"/>
    <property type="match status" value="1"/>
</dbReference>
<dbReference type="InterPro" id="IPR002933">
    <property type="entry name" value="Peptidase_M20"/>
</dbReference>
<name>A0A0A5GAW6_9BACI</name>
<dbReference type="RefSeq" id="WP_036831576.1">
    <property type="nucleotide sequence ID" value="NZ_AVPG01000001.1"/>
</dbReference>